<dbReference type="GO" id="GO:0005886">
    <property type="term" value="C:plasma membrane"/>
    <property type="evidence" value="ECO:0007669"/>
    <property type="project" value="TreeGrafter"/>
</dbReference>
<organism evidence="3 5">
    <name type="scientific">Clostridium tepidum</name>
    <dbReference type="NCBI Taxonomy" id="1962263"/>
    <lineage>
        <taxon>Bacteria</taxon>
        <taxon>Bacillati</taxon>
        <taxon>Bacillota</taxon>
        <taxon>Clostridia</taxon>
        <taxon>Eubacteriales</taxon>
        <taxon>Clostridiaceae</taxon>
        <taxon>Clostridium</taxon>
    </lineage>
</organism>
<reference evidence="3 5" key="1">
    <citation type="submission" date="2016-12" db="EMBL/GenBank/DDBJ databases">
        <title>Clostridium tepidum sp. nov., a close relative of Clostridium sporogenes and Clostridium botulinum Group I.</title>
        <authorList>
            <person name="Dobritsa A.P."/>
            <person name="Kutumbaka K.K."/>
            <person name="Werner K."/>
            <person name="Wiedmann M."/>
            <person name="Asmus A."/>
            <person name="Samadpour M."/>
        </authorList>
    </citation>
    <scope>NUCLEOTIDE SEQUENCE [LARGE SCALE GENOMIC DNA]</scope>
    <source>
        <strain evidence="3 5">IEH 97212</strain>
    </source>
</reference>
<dbReference type="SMART" id="SM00267">
    <property type="entry name" value="GGDEF"/>
    <property type="match status" value="1"/>
</dbReference>
<dbReference type="EMBL" id="MRAE01000050">
    <property type="protein sequence ID" value="OOO63910.1"/>
    <property type="molecule type" value="Genomic_DNA"/>
</dbReference>
<proteinExistence type="predicted"/>
<dbReference type="InterPro" id="IPR050469">
    <property type="entry name" value="Diguanylate_Cyclase"/>
</dbReference>
<dbReference type="GO" id="GO:0052621">
    <property type="term" value="F:diguanylate cyclase activity"/>
    <property type="evidence" value="ECO:0007669"/>
    <property type="project" value="TreeGrafter"/>
</dbReference>
<dbReference type="PANTHER" id="PTHR45138:SF23">
    <property type="entry name" value="SIGNALING PROTEIN"/>
    <property type="match status" value="1"/>
</dbReference>
<protein>
    <submittedName>
        <fullName evidence="3">GGDEF domain-containing protein</fullName>
    </submittedName>
</protein>
<dbReference type="InterPro" id="IPR000160">
    <property type="entry name" value="GGDEF_dom"/>
</dbReference>
<reference evidence="2 4" key="2">
    <citation type="submission" date="2016-12" db="EMBL/GenBank/DDBJ databases">
        <title>Clostridium tepidum sp. nov., a close relative of Clostridium sporogenes and Clostridium botulinum Group I.</title>
        <authorList>
            <person name="Dobritsa A.P."/>
            <person name="Kutumbaka K."/>
            <person name="Werner K."/>
            <person name="Samadpour M."/>
        </authorList>
    </citation>
    <scope>NUCLEOTIDE SEQUENCE [LARGE SCALE GENOMIC DNA]</scope>
    <source>
        <strain evidence="2 4">PE</strain>
    </source>
</reference>
<evidence type="ECO:0000313" key="5">
    <source>
        <dbReference type="Proteomes" id="UP000190256"/>
    </source>
</evidence>
<dbReference type="PROSITE" id="PS50887">
    <property type="entry name" value="GGDEF"/>
    <property type="match status" value="1"/>
</dbReference>
<comment type="caution">
    <text evidence="3">The sequence shown here is derived from an EMBL/GenBank/DDBJ whole genome shotgun (WGS) entry which is preliminary data.</text>
</comment>
<evidence type="ECO:0000259" key="1">
    <source>
        <dbReference type="PROSITE" id="PS50887"/>
    </source>
</evidence>
<dbReference type="OrthoDB" id="9805474at2"/>
<dbReference type="RefSeq" id="WP_078023684.1">
    <property type="nucleotide sequence ID" value="NZ_JADPGM010000004.1"/>
</dbReference>
<keyword evidence="4" id="KW-1185">Reference proteome</keyword>
<dbReference type="NCBIfam" id="TIGR00254">
    <property type="entry name" value="GGDEF"/>
    <property type="match status" value="1"/>
</dbReference>
<dbReference type="GO" id="GO:1902201">
    <property type="term" value="P:negative regulation of bacterial-type flagellum-dependent cell motility"/>
    <property type="evidence" value="ECO:0007669"/>
    <property type="project" value="TreeGrafter"/>
</dbReference>
<dbReference type="GO" id="GO:0043709">
    <property type="term" value="P:cell adhesion involved in single-species biofilm formation"/>
    <property type="evidence" value="ECO:0007669"/>
    <property type="project" value="TreeGrafter"/>
</dbReference>
<dbReference type="CDD" id="cd01949">
    <property type="entry name" value="GGDEF"/>
    <property type="match status" value="1"/>
</dbReference>
<dbReference type="SUPFAM" id="SSF55073">
    <property type="entry name" value="Nucleotide cyclase"/>
    <property type="match status" value="1"/>
</dbReference>
<dbReference type="PANTHER" id="PTHR45138">
    <property type="entry name" value="REGULATORY COMPONENTS OF SENSORY TRANSDUCTION SYSTEM"/>
    <property type="match status" value="1"/>
</dbReference>
<dbReference type="Pfam" id="PF00990">
    <property type="entry name" value="GGDEF"/>
    <property type="match status" value="1"/>
</dbReference>
<dbReference type="STRING" id="1962263.BS637_05040"/>
<dbReference type="Proteomes" id="UP000190206">
    <property type="component" value="Unassembled WGS sequence"/>
</dbReference>
<dbReference type="AlphaFoldDB" id="A0A1S9I0U0"/>
<dbReference type="InterPro" id="IPR029787">
    <property type="entry name" value="Nucleotide_cyclase"/>
</dbReference>
<dbReference type="InterPro" id="IPR043128">
    <property type="entry name" value="Rev_trsase/Diguanyl_cyclase"/>
</dbReference>
<dbReference type="FunFam" id="3.30.70.270:FF:000068">
    <property type="entry name" value="Putative diguanylate cyclase"/>
    <property type="match status" value="1"/>
</dbReference>
<sequence length="180" mass="21185">MNYEHMTREQLIVELEKKDKIIKNIAHCASIDSLTSVLNRKRGLEDLYREIELAKINKEKLTIGFADVNNLKYINDNYGHIAGDYVLITLCNIIKSNIRKNDFIFRYGGDEFIIVLPNTSIKQSAIVWKRIRNKIEEIGKNFKYEIGMSCGFVEYDEYYNKSLKEFIKMADFKMYESKVK</sequence>
<gene>
    <name evidence="2" type="ORF">BS637_05040</name>
    <name evidence="3" type="ORF">BS638_12830</name>
</gene>
<evidence type="ECO:0000313" key="2">
    <source>
        <dbReference type="EMBL" id="OOO62657.1"/>
    </source>
</evidence>
<name>A0A1S9I0U0_9CLOT</name>
<accession>A0A1S9I0U0</accession>
<evidence type="ECO:0000313" key="3">
    <source>
        <dbReference type="EMBL" id="OOO63910.1"/>
    </source>
</evidence>
<evidence type="ECO:0000313" key="4">
    <source>
        <dbReference type="Proteomes" id="UP000190206"/>
    </source>
</evidence>
<dbReference type="EMBL" id="MRAD01000004">
    <property type="protein sequence ID" value="OOO62657.1"/>
    <property type="molecule type" value="Genomic_DNA"/>
</dbReference>
<dbReference type="Proteomes" id="UP000190256">
    <property type="component" value="Unassembled WGS sequence"/>
</dbReference>
<feature type="domain" description="GGDEF" evidence="1">
    <location>
        <begin position="59"/>
        <end position="180"/>
    </location>
</feature>
<dbReference type="Gene3D" id="3.30.70.270">
    <property type="match status" value="1"/>
</dbReference>